<evidence type="ECO:0000313" key="1">
    <source>
        <dbReference type="EMBL" id="GFZ83893.1"/>
    </source>
</evidence>
<organism evidence="1 2">
    <name type="scientific">Pseudohongiella nitratireducens</name>
    <dbReference type="NCBI Taxonomy" id="1768907"/>
    <lineage>
        <taxon>Bacteria</taxon>
        <taxon>Pseudomonadati</taxon>
        <taxon>Pseudomonadota</taxon>
        <taxon>Gammaproteobacteria</taxon>
        <taxon>Pseudomonadales</taxon>
        <taxon>Pseudohongiellaceae</taxon>
        <taxon>Pseudohongiella</taxon>
    </lineage>
</organism>
<dbReference type="EMBL" id="BMIY01000015">
    <property type="protein sequence ID" value="GFZ83893.1"/>
    <property type="molecule type" value="Genomic_DNA"/>
</dbReference>
<reference evidence="1" key="1">
    <citation type="journal article" date="2014" name="Int. J. Syst. Evol. Microbiol.">
        <title>Complete genome sequence of Corynebacterium casei LMG S-19264T (=DSM 44701T), isolated from a smear-ripened cheese.</title>
        <authorList>
            <consortium name="US DOE Joint Genome Institute (JGI-PGF)"/>
            <person name="Walter F."/>
            <person name="Albersmeier A."/>
            <person name="Kalinowski J."/>
            <person name="Ruckert C."/>
        </authorList>
    </citation>
    <scope>NUCLEOTIDE SEQUENCE</scope>
    <source>
        <strain evidence="1">CGMCC 1.15425</strain>
    </source>
</reference>
<name>A0A916QPB4_9GAMM</name>
<evidence type="ECO:0000313" key="2">
    <source>
        <dbReference type="Proteomes" id="UP000627715"/>
    </source>
</evidence>
<dbReference type="OrthoDB" id="7156573at2"/>
<dbReference type="Proteomes" id="UP000627715">
    <property type="component" value="Unassembled WGS sequence"/>
</dbReference>
<sequence>MGIATNVLGILKLATGAARIGRGGSTVDADLTTLESGQSTLNDSLTAEAGKVATLQRQVVPLARAVRVAMTGASSGSRGIMALDNAQLDNGTNDHSLFSKFNIADVSPDAAVRLDYKYQDASNYTDFYVTTGGNLRYTAVVGGVTVFDVTSTAVIPAVYADGAILSGVSLTRETASAAGSAAFYIDASQLGDAVSITAAATVDISNTGNAYFMGTDSVRSECSWFETLRYNRALSSTEALSLAINGPDLADAVRASQVDIVGGLDFTSGWTDLGTVSATNTTGFTVGSGNSGKRKQYPIRSSPYITRLRIKGTLVGTSMQILNWSATEIYGTVGEGSFDRYIDFYHTQDTRGFYVRLVNSGGSVEFDFFEARNIGITAHYNAADAQSDTGQVLDSSGNGNHALLPARGANIIPQPEGLRQVKATLTWSGDSSAKYLVSNQDILPEGAEIERVTAVIEGKPIDGTLGDSADNDRYCTLEQNTGLIEGSNRLALSERTTDGTNRELLWTPSAAFTGTIKFTIHYFVGEQ</sequence>
<dbReference type="AlphaFoldDB" id="A0A916QPB4"/>
<proteinExistence type="predicted"/>
<gene>
    <name evidence="1" type="ORF">GCM10011403_29360</name>
</gene>
<protein>
    <submittedName>
        <fullName evidence="1">Uncharacterized protein</fullName>
    </submittedName>
</protein>
<accession>A0A916QPB4</accession>
<keyword evidence="2" id="KW-1185">Reference proteome</keyword>
<comment type="caution">
    <text evidence="1">The sequence shown here is derived from an EMBL/GenBank/DDBJ whole genome shotgun (WGS) entry which is preliminary data.</text>
</comment>
<reference evidence="1" key="2">
    <citation type="submission" date="2020-09" db="EMBL/GenBank/DDBJ databases">
        <authorList>
            <person name="Sun Q."/>
            <person name="Zhou Y."/>
        </authorList>
    </citation>
    <scope>NUCLEOTIDE SEQUENCE</scope>
    <source>
        <strain evidence="1">CGMCC 1.15425</strain>
    </source>
</reference>